<keyword evidence="4 10" id="KW-0808">Transferase</keyword>
<evidence type="ECO:0000256" key="8">
    <source>
        <dbReference type="ARBA" id="ARBA00031306"/>
    </source>
</evidence>
<comment type="catalytic activity">
    <reaction evidence="9 10">
        <text>L-threonyl-[protein] + FAD = FMN-L-threonyl-[protein] + AMP + H(+)</text>
        <dbReference type="Rhea" id="RHEA:36847"/>
        <dbReference type="Rhea" id="RHEA-COMP:11060"/>
        <dbReference type="Rhea" id="RHEA-COMP:11061"/>
        <dbReference type="ChEBI" id="CHEBI:15378"/>
        <dbReference type="ChEBI" id="CHEBI:30013"/>
        <dbReference type="ChEBI" id="CHEBI:57692"/>
        <dbReference type="ChEBI" id="CHEBI:74257"/>
        <dbReference type="ChEBI" id="CHEBI:456215"/>
        <dbReference type="EC" id="2.7.1.180"/>
    </reaction>
</comment>
<dbReference type="GO" id="GO:0016740">
    <property type="term" value="F:transferase activity"/>
    <property type="evidence" value="ECO:0007669"/>
    <property type="project" value="UniProtKB-UniRule"/>
</dbReference>
<dbReference type="InterPro" id="IPR003374">
    <property type="entry name" value="ApbE-like_sf"/>
</dbReference>
<evidence type="ECO:0000256" key="11">
    <source>
        <dbReference type="PIRSR" id="PIRSR006268-2"/>
    </source>
</evidence>
<reference evidence="12" key="1">
    <citation type="journal article" date="2020" name="mSystems">
        <title>Genome- and Community-Level Interaction Insights into Carbon Utilization and Element Cycling Functions of Hydrothermarchaeota in Hydrothermal Sediment.</title>
        <authorList>
            <person name="Zhou Z."/>
            <person name="Liu Y."/>
            <person name="Xu W."/>
            <person name="Pan J."/>
            <person name="Luo Z.H."/>
            <person name="Li M."/>
        </authorList>
    </citation>
    <scope>NUCLEOTIDE SEQUENCE [LARGE SCALE GENOMIC DNA]</scope>
    <source>
        <strain evidence="12">HyVt-485</strain>
    </source>
</reference>
<feature type="binding site" evidence="11">
    <location>
        <position position="265"/>
    </location>
    <ligand>
        <name>Mg(2+)</name>
        <dbReference type="ChEBI" id="CHEBI:18420"/>
    </ligand>
</feature>
<keyword evidence="3 10" id="KW-0285">Flavoprotein</keyword>
<dbReference type="InterPro" id="IPR024932">
    <property type="entry name" value="ApbE"/>
</dbReference>
<dbReference type="SUPFAM" id="SSF143631">
    <property type="entry name" value="ApbE-like"/>
    <property type="match status" value="1"/>
</dbReference>
<accession>A0A7C5QXP5</accession>
<sequence>MTELPIQIYSFCAMASPCELRIETQDLELAHTIGTIVEQEAKRIEQKFSRYRDDSIISRINAANGQAVELDEETAGLIDYAANCFELSEGQFDITSGILRRAWRFDGSSNVPKPENVTKLLPMIGWDKVEWKKPFLRLGAGMEIDFGGLGKEYAVDRALLVVQAQTDLPALVNFGGDLRVTGPLGGRTPWQITLQSVDRDLSREGILALSTGALATSGDAQRFLLKNGIRYSHILDPRTGWPVEDPPRSVTVSAPTCMEAGILSTLAMLRGRGAEKFLKQEGIKAWCIR</sequence>
<evidence type="ECO:0000256" key="9">
    <source>
        <dbReference type="ARBA" id="ARBA00048540"/>
    </source>
</evidence>
<dbReference type="Gene3D" id="3.10.520.10">
    <property type="entry name" value="ApbE-like domains"/>
    <property type="match status" value="1"/>
</dbReference>
<evidence type="ECO:0000256" key="2">
    <source>
        <dbReference type="ARBA" id="ARBA00016337"/>
    </source>
</evidence>
<evidence type="ECO:0000313" key="12">
    <source>
        <dbReference type="EMBL" id="HHL43858.1"/>
    </source>
</evidence>
<feature type="binding site" evidence="11">
    <location>
        <position position="148"/>
    </location>
    <ligand>
        <name>Mg(2+)</name>
        <dbReference type="ChEBI" id="CHEBI:18420"/>
    </ligand>
</feature>
<evidence type="ECO:0000256" key="10">
    <source>
        <dbReference type="PIRNR" id="PIRNR006268"/>
    </source>
</evidence>
<name>A0A7C5QXP5_9PROT</name>
<protein>
    <recommendedName>
        <fullName evidence="2 10">FAD:protein FMN transferase</fullName>
        <ecNumber evidence="1 10">2.7.1.180</ecNumber>
    </recommendedName>
    <alternativeName>
        <fullName evidence="8 10">Flavin transferase</fullName>
    </alternativeName>
</protein>
<organism evidence="12">
    <name type="scientific">Hellea balneolensis</name>
    <dbReference type="NCBI Taxonomy" id="287478"/>
    <lineage>
        <taxon>Bacteria</taxon>
        <taxon>Pseudomonadati</taxon>
        <taxon>Pseudomonadota</taxon>
        <taxon>Alphaproteobacteria</taxon>
        <taxon>Maricaulales</taxon>
        <taxon>Robiginitomaculaceae</taxon>
        <taxon>Hellea</taxon>
    </lineage>
</organism>
<evidence type="ECO:0000256" key="5">
    <source>
        <dbReference type="ARBA" id="ARBA00022723"/>
    </source>
</evidence>
<evidence type="ECO:0000256" key="7">
    <source>
        <dbReference type="ARBA" id="ARBA00022842"/>
    </source>
</evidence>
<dbReference type="GO" id="GO:0046872">
    <property type="term" value="F:metal ion binding"/>
    <property type="evidence" value="ECO:0007669"/>
    <property type="project" value="UniProtKB-UniRule"/>
</dbReference>
<gene>
    <name evidence="12" type="ORF">ENJ42_09580</name>
</gene>
<dbReference type="PANTHER" id="PTHR30040">
    <property type="entry name" value="THIAMINE BIOSYNTHESIS LIPOPROTEIN APBE"/>
    <property type="match status" value="1"/>
</dbReference>
<keyword evidence="6 10" id="KW-0274">FAD</keyword>
<dbReference type="EMBL" id="DRMJ01000502">
    <property type="protein sequence ID" value="HHL43858.1"/>
    <property type="molecule type" value="Genomic_DNA"/>
</dbReference>
<dbReference type="PIRSF" id="PIRSF006268">
    <property type="entry name" value="ApbE"/>
    <property type="match status" value="1"/>
</dbReference>
<comment type="caution">
    <text evidence="12">The sequence shown here is derived from an EMBL/GenBank/DDBJ whole genome shotgun (WGS) entry which is preliminary data.</text>
</comment>
<evidence type="ECO:0000256" key="3">
    <source>
        <dbReference type="ARBA" id="ARBA00022630"/>
    </source>
</evidence>
<dbReference type="EC" id="2.7.1.180" evidence="1 10"/>
<evidence type="ECO:0000256" key="4">
    <source>
        <dbReference type="ARBA" id="ARBA00022679"/>
    </source>
</evidence>
<comment type="cofactor">
    <cofactor evidence="11">
        <name>Mg(2+)</name>
        <dbReference type="ChEBI" id="CHEBI:18420"/>
    </cofactor>
    <cofactor evidence="11">
        <name>Mn(2+)</name>
        <dbReference type="ChEBI" id="CHEBI:29035"/>
    </cofactor>
    <text evidence="11">Magnesium. Can also use manganese.</text>
</comment>
<dbReference type="PANTHER" id="PTHR30040:SF2">
    <property type="entry name" value="FAD:PROTEIN FMN TRANSFERASE"/>
    <property type="match status" value="1"/>
</dbReference>
<dbReference type="AlphaFoldDB" id="A0A7C5QXP5"/>
<evidence type="ECO:0000256" key="6">
    <source>
        <dbReference type="ARBA" id="ARBA00022827"/>
    </source>
</evidence>
<dbReference type="Pfam" id="PF02424">
    <property type="entry name" value="ApbE"/>
    <property type="match status" value="1"/>
</dbReference>
<comment type="similarity">
    <text evidence="10">Belongs to the ApbE family.</text>
</comment>
<keyword evidence="5 10" id="KW-0479">Metal-binding</keyword>
<keyword evidence="7 10" id="KW-0460">Magnesium</keyword>
<dbReference type="Proteomes" id="UP000885830">
    <property type="component" value="Unassembled WGS sequence"/>
</dbReference>
<evidence type="ECO:0000256" key="1">
    <source>
        <dbReference type="ARBA" id="ARBA00011955"/>
    </source>
</evidence>
<proteinExistence type="inferred from homology"/>